<evidence type="ECO:0000313" key="22">
    <source>
        <dbReference type="Proteomes" id="UP000700334"/>
    </source>
</evidence>
<evidence type="ECO:0000256" key="12">
    <source>
        <dbReference type="ARBA" id="ARBA00023187"/>
    </source>
</evidence>
<feature type="non-terminal residue" evidence="21">
    <location>
        <position position="1258"/>
    </location>
</feature>
<evidence type="ECO:0000256" key="4">
    <source>
        <dbReference type="ARBA" id="ARBA00022553"/>
    </source>
</evidence>
<organism evidence="21 22">
    <name type="scientific">Galemys pyrenaicus</name>
    <name type="common">Iberian desman</name>
    <name type="synonym">Pyrenean desman</name>
    <dbReference type="NCBI Taxonomy" id="202257"/>
    <lineage>
        <taxon>Eukaryota</taxon>
        <taxon>Metazoa</taxon>
        <taxon>Chordata</taxon>
        <taxon>Craniata</taxon>
        <taxon>Vertebrata</taxon>
        <taxon>Euteleostomi</taxon>
        <taxon>Mammalia</taxon>
        <taxon>Eutheria</taxon>
        <taxon>Laurasiatheria</taxon>
        <taxon>Eulipotyphla</taxon>
        <taxon>Talpidae</taxon>
        <taxon>Galemys</taxon>
    </lineage>
</organism>
<evidence type="ECO:0000256" key="10">
    <source>
        <dbReference type="ARBA" id="ARBA00022884"/>
    </source>
</evidence>
<feature type="region of interest" description="Disordered" evidence="18">
    <location>
        <begin position="846"/>
        <end position="876"/>
    </location>
</feature>
<evidence type="ECO:0000256" key="5">
    <source>
        <dbReference type="ARBA" id="ARBA00022664"/>
    </source>
</evidence>
<dbReference type="GO" id="GO:0098534">
    <property type="term" value="P:centriole assembly"/>
    <property type="evidence" value="ECO:0007669"/>
    <property type="project" value="UniProtKB-ARBA"/>
</dbReference>
<dbReference type="InterPro" id="IPR050907">
    <property type="entry name" value="SRSF"/>
</dbReference>
<dbReference type="CDD" id="cd12607">
    <property type="entry name" value="RRM2_RBM4"/>
    <property type="match status" value="1"/>
</dbReference>
<feature type="domain" description="RRM" evidence="19">
    <location>
        <begin position="895"/>
        <end position="965"/>
    </location>
</feature>
<feature type="region of interest" description="Disordered" evidence="18">
    <location>
        <begin position="236"/>
        <end position="275"/>
    </location>
</feature>
<keyword evidence="7" id="KW-0677">Repeat</keyword>
<dbReference type="GO" id="GO:0005737">
    <property type="term" value="C:cytoplasm"/>
    <property type="evidence" value="ECO:0007669"/>
    <property type="project" value="UniProtKB-SubCell"/>
</dbReference>
<dbReference type="PANTHER" id="PTHR23147">
    <property type="entry name" value="SERINE/ARGININE RICH SPLICING FACTOR"/>
    <property type="match status" value="1"/>
</dbReference>
<keyword evidence="9" id="KW-0862">Zinc</keyword>
<dbReference type="InterPro" id="IPR001878">
    <property type="entry name" value="Znf_CCHC"/>
</dbReference>
<dbReference type="InterPro" id="IPR000504">
    <property type="entry name" value="RRM_dom"/>
</dbReference>
<keyword evidence="3" id="KW-0963">Cytoplasm</keyword>
<dbReference type="FunFam" id="3.30.70.330:FF:000058">
    <property type="entry name" value="RNA-binding motif protein 4"/>
    <property type="match status" value="1"/>
</dbReference>
<dbReference type="GO" id="GO:0008270">
    <property type="term" value="F:zinc ion binding"/>
    <property type="evidence" value="ECO:0007669"/>
    <property type="project" value="UniProtKB-KW"/>
</dbReference>
<evidence type="ECO:0000256" key="14">
    <source>
        <dbReference type="ARBA" id="ARBA00067851"/>
    </source>
</evidence>
<reference evidence="21" key="1">
    <citation type="journal article" date="2021" name="Evol. Appl.">
        <title>The genome of the Pyrenean desman and the effects of bottlenecks and inbreeding on the genomic landscape of an endangered species.</title>
        <authorList>
            <person name="Escoda L."/>
            <person name="Castresana J."/>
        </authorList>
    </citation>
    <scope>NUCLEOTIDE SEQUENCE</scope>
    <source>
        <strain evidence="21">IBE-C5619</strain>
    </source>
</reference>
<keyword evidence="6" id="KW-0479">Metal-binding</keyword>
<dbReference type="InterPro" id="IPR034506">
    <property type="entry name" value="RBM14_RRM1"/>
</dbReference>
<name>A0A8J6DUS0_GALPY</name>
<dbReference type="FunFam" id="3.30.70.330:FF:000085">
    <property type="entry name" value="RNA-binding protein 4 isoform X1"/>
    <property type="match status" value="1"/>
</dbReference>
<feature type="compositionally biased region" description="Low complexity" evidence="18">
    <location>
        <begin position="330"/>
        <end position="346"/>
    </location>
</feature>
<feature type="domain" description="RRM" evidence="19">
    <location>
        <begin position="122"/>
        <end position="192"/>
    </location>
</feature>
<dbReference type="GO" id="GO:0006397">
    <property type="term" value="P:mRNA processing"/>
    <property type="evidence" value="ECO:0007669"/>
    <property type="project" value="UniProtKB-KW"/>
</dbReference>
<evidence type="ECO:0000256" key="9">
    <source>
        <dbReference type="ARBA" id="ARBA00022833"/>
    </source>
</evidence>
<keyword evidence="13" id="KW-0539">Nucleus</keyword>
<keyword evidence="11" id="KW-0010">Activator</keyword>
<dbReference type="InterPro" id="IPR034898">
    <property type="entry name" value="RBM4_RRM2"/>
</dbReference>
<dbReference type="GO" id="GO:0003723">
    <property type="term" value="F:RNA binding"/>
    <property type="evidence" value="ECO:0007669"/>
    <property type="project" value="UniProtKB-UniRule"/>
</dbReference>
<dbReference type="AlphaFoldDB" id="A0A8J6DUS0"/>
<keyword evidence="22" id="KW-1185">Reference proteome</keyword>
<dbReference type="FunFam" id="4.10.60.10:FF:000015">
    <property type="entry name" value="RNA-binding protein 4B isoform X1"/>
    <property type="match status" value="1"/>
</dbReference>
<dbReference type="Pfam" id="PF00076">
    <property type="entry name" value="RRM_1"/>
    <property type="match status" value="4"/>
</dbReference>
<dbReference type="Gene3D" id="3.30.70.330">
    <property type="match status" value="4"/>
</dbReference>
<dbReference type="CDD" id="cd12609">
    <property type="entry name" value="RRM2_CoAA"/>
    <property type="match status" value="1"/>
</dbReference>
<dbReference type="OrthoDB" id="1879688at2759"/>
<dbReference type="GO" id="GO:0005730">
    <property type="term" value="C:nucleolus"/>
    <property type="evidence" value="ECO:0007669"/>
    <property type="project" value="UniProtKB-SubCell"/>
</dbReference>
<feature type="domain" description="RRM" evidence="19">
    <location>
        <begin position="971"/>
        <end position="1041"/>
    </location>
</feature>
<gene>
    <name evidence="21" type="ORF">J0S82_014649</name>
</gene>
<feature type="region of interest" description="Disordered" evidence="18">
    <location>
        <begin position="190"/>
        <end position="218"/>
    </location>
</feature>
<dbReference type="InterPro" id="IPR035979">
    <property type="entry name" value="RBD_domain_sf"/>
</dbReference>
<dbReference type="CDD" id="cd12608">
    <property type="entry name" value="RRM1_CoAA"/>
    <property type="match status" value="1"/>
</dbReference>
<dbReference type="InterPro" id="IPR012677">
    <property type="entry name" value="Nucleotide-bd_a/b_plait_sf"/>
</dbReference>
<feature type="region of interest" description="Disordered" evidence="18">
    <location>
        <begin position="327"/>
        <end position="346"/>
    </location>
</feature>
<evidence type="ECO:0000256" key="11">
    <source>
        <dbReference type="ARBA" id="ARBA00023159"/>
    </source>
</evidence>
<evidence type="ECO:0000259" key="20">
    <source>
        <dbReference type="PROSITE" id="PS50158"/>
    </source>
</evidence>
<evidence type="ECO:0000256" key="8">
    <source>
        <dbReference type="ARBA" id="ARBA00022771"/>
    </source>
</evidence>
<keyword evidence="4" id="KW-0597">Phosphoprotein</keyword>
<feature type="domain" description="RRM" evidence="19">
    <location>
        <begin position="44"/>
        <end position="116"/>
    </location>
</feature>
<evidence type="ECO:0000256" key="6">
    <source>
        <dbReference type="ARBA" id="ARBA00022723"/>
    </source>
</evidence>
<comment type="caution">
    <text evidence="21">The sequence shown here is derived from an EMBL/GenBank/DDBJ whole genome shotgun (WGS) entry which is preliminary data.</text>
</comment>
<evidence type="ECO:0000256" key="1">
    <source>
        <dbReference type="ARBA" id="ARBA00004496"/>
    </source>
</evidence>
<dbReference type="InterPro" id="IPR034897">
    <property type="entry name" value="RBM4_RRM1"/>
</dbReference>
<dbReference type="Pfam" id="PF00098">
    <property type="entry name" value="zf-CCHC"/>
    <property type="match status" value="1"/>
</dbReference>
<keyword evidence="10 17" id="KW-0694">RNA-binding</keyword>
<dbReference type="SMART" id="SM00360">
    <property type="entry name" value="RRM"/>
    <property type="match status" value="4"/>
</dbReference>
<protein>
    <recommendedName>
        <fullName evidence="14">RNA-binding protein 14</fullName>
    </recommendedName>
    <alternativeName>
        <fullName evidence="15">RNA-binding motif protein 14</fullName>
    </alternativeName>
</protein>
<dbReference type="SUPFAM" id="SSF54928">
    <property type="entry name" value="RNA-binding domain, RBD"/>
    <property type="match status" value="4"/>
</dbReference>
<feature type="region of interest" description="Disordered" evidence="18">
    <location>
        <begin position="609"/>
        <end position="633"/>
    </location>
</feature>
<evidence type="ECO:0000256" key="3">
    <source>
        <dbReference type="ARBA" id="ARBA00022490"/>
    </source>
</evidence>
<dbReference type="CDD" id="cd12606">
    <property type="entry name" value="RRM1_RBM4"/>
    <property type="match status" value="1"/>
</dbReference>
<evidence type="ECO:0000256" key="17">
    <source>
        <dbReference type="PROSITE-ProRule" id="PRU00176"/>
    </source>
</evidence>
<evidence type="ECO:0000313" key="21">
    <source>
        <dbReference type="EMBL" id="KAG8522652.1"/>
    </source>
</evidence>
<evidence type="ECO:0000256" key="2">
    <source>
        <dbReference type="ARBA" id="ARBA00004604"/>
    </source>
</evidence>
<comment type="subcellular location">
    <subcellularLocation>
        <location evidence="1">Cytoplasm</location>
    </subcellularLocation>
    <subcellularLocation>
        <location evidence="2">Nucleus</location>
        <location evidence="2">Nucleolus</location>
    </subcellularLocation>
</comment>
<dbReference type="Gene3D" id="4.10.60.10">
    <property type="entry name" value="Zinc finger, CCHC-type"/>
    <property type="match status" value="1"/>
</dbReference>
<dbReference type="GO" id="GO:0008380">
    <property type="term" value="P:RNA splicing"/>
    <property type="evidence" value="ECO:0007669"/>
    <property type="project" value="UniProtKB-KW"/>
</dbReference>
<dbReference type="EMBL" id="JAGFMF010011432">
    <property type="protein sequence ID" value="KAG8522652.1"/>
    <property type="molecule type" value="Genomic_DNA"/>
</dbReference>
<sequence length="1258" mass="132931">SERLRGGVLGRQPFLGRTASRSDVSPVAGGEVPALREGGCGGKMKIFVGNVDGADTTPEELAALFAPYGTVMSCAVMKQFAFVHMRENAGALRAIEALHGHELRPGRALVVEMSRPRPLNTWKIFVGNVSAACTSQELRSLFERRGRVIECDVVKDYAFVHMEKEADAKAAIAQLNGKEVKGKRINVELSTKGQKKGPGLAVQSGDKTKKPGAGDTAFPGTGGFSATFDYQQAFGNSTGGFDGQARQPTPPFFGRDRSPLRRSPPRASYVAPLTAQPATYRAQPSVSLGAAYRAQPSASLGVGYRTQPMTAQAASYRAQPSVSLGAPYRGQLASPSSQSAAASSLGPYGGAQPSASALSSYGGQPAAASSLNSYGAQGSSLASYGNQPSSYGAQAASSYGVRAAASSYSTQGAASSLGSYGAQAASYGAQSAASSLAYGAQAASYNAQQSASYNAQSAPYAAQQAASYSSQPAAYVAQPATAAAYASQPAAYAAQATTPMAGSYGAQPVVQTQLNSYGAQASMGLSGSYGAQSAAAATGSYGAAAAYGAQPSATLAAPYRTQSSASLAASYAAQQHPQAAASYRGQPGNAYDGAGQPSAAYLSMSQGAVANANSTPPPYERTRLSPPRASYDDPYKKAVAMSKRYGSDRRLAELSDYRRLSESQLSFRRSPTKSSLDYRRLPDAHSDYARYSGSYNDYLRAAQMHSGYQRRIVTAAAAAILAFCPKRPRREEDPLLVSVLVSELVPFPWVSGTPSRACGLRAELRAGRGARPCAVSLSGPSPTASLGRAAFSSPCAPGPGPASCLEVSGRGVATPFPEFQALRRWLAEAVPGRTFLLYGSPRTAPGRGVPHAGARFSGRGGGLGGREEEPVRRPRPAGRRARILSFVFGGCGEMVKLFIGNLPREATEQEIRSLFEQYGKVLECDIIKNYGFVHIEDKTAAEDAIRNLHHYKLHGVNINVEASKNKSKTSTKLHVGNISPTCTNKELRAKFEEYGPVIECDIVKDYAFVHMERAEDAVEAIRGLDNTEFQGKRMHVQLSTSRLRTAPGMGDQSGCYRCGKEGHWSKECPIDRSGRVADFTEQYNEQYGAVRTPYTMSYGDSLYYNNAYGALDAYYKRCRAARSYEAVAVAAASAYNYAEQTLSQLPQVQNTAMASHLTSTSLDPYDRHLLPTSGAAAATAAAAAAAAAAVTAASSSYYGRDRSPLRRATGPVPTVGEGYGYGHESELSQASAAARNSLYDMARYEREQYADRARYSAF</sequence>
<dbReference type="Proteomes" id="UP000700334">
    <property type="component" value="Unassembled WGS sequence"/>
</dbReference>
<keyword evidence="12" id="KW-0508">mRNA splicing</keyword>
<keyword evidence="8 16" id="KW-0863">Zinc-finger</keyword>
<dbReference type="InterPro" id="IPR034507">
    <property type="entry name" value="RBM14_RRM2"/>
</dbReference>
<dbReference type="SMART" id="SM00343">
    <property type="entry name" value="ZnF_C2HC"/>
    <property type="match status" value="1"/>
</dbReference>
<evidence type="ECO:0000256" key="16">
    <source>
        <dbReference type="PROSITE-ProRule" id="PRU00047"/>
    </source>
</evidence>
<dbReference type="PROSITE" id="PS50158">
    <property type="entry name" value="ZF_CCHC"/>
    <property type="match status" value="1"/>
</dbReference>
<feature type="domain" description="CCHC-type" evidence="20">
    <location>
        <begin position="1055"/>
        <end position="1069"/>
    </location>
</feature>
<evidence type="ECO:0000256" key="13">
    <source>
        <dbReference type="ARBA" id="ARBA00023242"/>
    </source>
</evidence>
<evidence type="ECO:0000259" key="19">
    <source>
        <dbReference type="PROSITE" id="PS50102"/>
    </source>
</evidence>
<evidence type="ECO:0000256" key="7">
    <source>
        <dbReference type="ARBA" id="ARBA00022737"/>
    </source>
</evidence>
<accession>A0A8J6DUS0</accession>
<keyword evidence="5" id="KW-0507">mRNA processing</keyword>
<evidence type="ECO:0000256" key="15">
    <source>
        <dbReference type="ARBA" id="ARBA00075694"/>
    </source>
</evidence>
<proteinExistence type="predicted"/>
<dbReference type="FunFam" id="3.30.70.330:FF:000046">
    <property type="entry name" value="RNA-binding protein 14 isoform X1"/>
    <property type="match status" value="2"/>
</dbReference>
<evidence type="ECO:0000256" key="18">
    <source>
        <dbReference type="SAM" id="MobiDB-lite"/>
    </source>
</evidence>
<dbReference type="PROSITE" id="PS50102">
    <property type="entry name" value="RRM"/>
    <property type="match status" value="4"/>
</dbReference>